<gene>
    <name evidence="1" type="primary">CYP5_2</name>
    <name evidence="1" type="ORF">DSO57_1037522</name>
</gene>
<proteinExistence type="predicted"/>
<organism evidence="1 2">
    <name type="scientific">Entomophthora muscae</name>
    <dbReference type="NCBI Taxonomy" id="34485"/>
    <lineage>
        <taxon>Eukaryota</taxon>
        <taxon>Fungi</taxon>
        <taxon>Fungi incertae sedis</taxon>
        <taxon>Zoopagomycota</taxon>
        <taxon>Entomophthoromycotina</taxon>
        <taxon>Entomophthoromycetes</taxon>
        <taxon>Entomophthorales</taxon>
        <taxon>Entomophthoraceae</taxon>
        <taxon>Entomophthora</taxon>
    </lineage>
</organism>
<evidence type="ECO:0000313" key="1">
    <source>
        <dbReference type="EMBL" id="KAJ9079236.1"/>
    </source>
</evidence>
<dbReference type="EC" id="5.2.1.8" evidence="1"/>
<protein>
    <submittedName>
        <fullName evidence="1">Peptidylprolyl isomerase protein</fullName>
        <ecNumber evidence="1">5.2.1.8</ecNumber>
    </submittedName>
</protein>
<accession>A0ACC2TXM0</accession>
<sequence>MELADVPFMAPNLLMKTSYINIQKGYDACPFYLNTQGLLSMANSGINSNGSQFFILFDKANWLDGKHVVFGELEEGDDTLTKIEQQGTRGGMTKMKIKVVDCGEAL</sequence>
<name>A0ACC2TXM0_9FUNG</name>
<evidence type="ECO:0000313" key="2">
    <source>
        <dbReference type="Proteomes" id="UP001165960"/>
    </source>
</evidence>
<keyword evidence="2" id="KW-1185">Reference proteome</keyword>
<keyword evidence="1" id="KW-0413">Isomerase</keyword>
<dbReference type="EMBL" id="QTSX02001827">
    <property type="protein sequence ID" value="KAJ9079236.1"/>
    <property type="molecule type" value="Genomic_DNA"/>
</dbReference>
<reference evidence="1" key="1">
    <citation type="submission" date="2022-04" db="EMBL/GenBank/DDBJ databases">
        <title>Genome of the entomopathogenic fungus Entomophthora muscae.</title>
        <authorList>
            <person name="Elya C."/>
            <person name="Lovett B.R."/>
            <person name="Lee E."/>
            <person name="Macias A.M."/>
            <person name="Hajek A.E."/>
            <person name="De Bivort B.L."/>
            <person name="Kasson M.T."/>
            <person name="De Fine Licht H.H."/>
            <person name="Stajich J.E."/>
        </authorList>
    </citation>
    <scope>NUCLEOTIDE SEQUENCE</scope>
    <source>
        <strain evidence="1">Berkeley</strain>
    </source>
</reference>
<dbReference type="Proteomes" id="UP001165960">
    <property type="component" value="Unassembled WGS sequence"/>
</dbReference>
<comment type="caution">
    <text evidence="1">The sequence shown here is derived from an EMBL/GenBank/DDBJ whole genome shotgun (WGS) entry which is preliminary data.</text>
</comment>